<keyword evidence="2" id="KW-0805">Transcription regulation</keyword>
<dbReference type="PANTHER" id="PTHR30346:SF28">
    <property type="entry name" value="HTH-TYPE TRANSCRIPTIONAL REGULATOR CYNR"/>
    <property type="match status" value="1"/>
</dbReference>
<dbReference type="RefSeq" id="WP_091798889.1">
    <property type="nucleotide sequence ID" value="NZ_CP016353.1"/>
</dbReference>
<evidence type="ECO:0000313" key="6">
    <source>
        <dbReference type="Proteomes" id="UP000199494"/>
    </source>
</evidence>
<dbReference type="CDD" id="cd08414">
    <property type="entry name" value="PBP2_LTTR_aromatics_like"/>
    <property type="match status" value="1"/>
</dbReference>
<keyword evidence="4" id="KW-0804">Transcription</keyword>
<comment type="similarity">
    <text evidence="1">Belongs to the LysR transcriptional regulatory family.</text>
</comment>
<dbReference type="InterPro" id="IPR036390">
    <property type="entry name" value="WH_DNA-bd_sf"/>
</dbReference>
<keyword evidence="6" id="KW-1185">Reference proteome</keyword>
<dbReference type="InterPro" id="IPR005119">
    <property type="entry name" value="LysR_subst-bd"/>
</dbReference>
<evidence type="ECO:0000256" key="3">
    <source>
        <dbReference type="ARBA" id="ARBA00023125"/>
    </source>
</evidence>
<dbReference type="PROSITE" id="PS50931">
    <property type="entry name" value="HTH_LYSR"/>
    <property type="match status" value="1"/>
</dbReference>
<dbReference type="AlphaFoldDB" id="A0A222VZ70"/>
<dbReference type="PANTHER" id="PTHR30346">
    <property type="entry name" value="TRANSCRIPTIONAL DUAL REGULATOR HCAR-RELATED"/>
    <property type="match status" value="1"/>
</dbReference>
<dbReference type="EMBL" id="FMZE01000001">
    <property type="protein sequence ID" value="SDC26635.1"/>
    <property type="molecule type" value="Genomic_DNA"/>
</dbReference>
<dbReference type="GO" id="GO:0003677">
    <property type="term" value="F:DNA binding"/>
    <property type="evidence" value="ECO:0007669"/>
    <property type="project" value="UniProtKB-KW"/>
</dbReference>
<accession>A0A222VZ70</accession>
<organism evidence="5 6">
    <name type="scientific">Prauserella marina</name>
    <dbReference type="NCBI Taxonomy" id="530584"/>
    <lineage>
        <taxon>Bacteria</taxon>
        <taxon>Bacillati</taxon>
        <taxon>Actinomycetota</taxon>
        <taxon>Actinomycetes</taxon>
        <taxon>Pseudonocardiales</taxon>
        <taxon>Pseudonocardiaceae</taxon>
        <taxon>Prauserella</taxon>
    </lineage>
</organism>
<dbReference type="OrthoDB" id="3461417at2"/>
<dbReference type="Gene3D" id="3.40.190.10">
    <property type="entry name" value="Periplasmic binding protein-like II"/>
    <property type="match status" value="2"/>
</dbReference>
<dbReference type="GO" id="GO:0003700">
    <property type="term" value="F:DNA-binding transcription factor activity"/>
    <property type="evidence" value="ECO:0007669"/>
    <property type="project" value="InterPro"/>
</dbReference>
<proteinExistence type="inferred from homology"/>
<dbReference type="Pfam" id="PF03466">
    <property type="entry name" value="LysR_substrate"/>
    <property type="match status" value="1"/>
</dbReference>
<dbReference type="InterPro" id="IPR036388">
    <property type="entry name" value="WH-like_DNA-bd_sf"/>
</dbReference>
<name>A0A222VZ70_9PSEU</name>
<evidence type="ECO:0000256" key="2">
    <source>
        <dbReference type="ARBA" id="ARBA00023015"/>
    </source>
</evidence>
<dbReference type="SUPFAM" id="SSF46785">
    <property type="entry name" value="Winged helix' DNA-binding domain"/>
    <property type="match status" value="1"/>
</dbReference>
<dbReference type="GO" id="GO:0032993">
    <property type="term" value="C:protein-DNA complex"/>
    <property type="evidence" value="ECO:0007669"/>
    <property type="project" value="TreeGrafter"/>
</dbReference>
<dbReference type="InterPro" id="IPR000847">
    <property type="entry name" value="LysR_HTH_N"/>
</dbReference>
<dbReference type="Proteomes" id="UP000199494">
    <property type="component" value="Unassembled WGS sequence"/>
</dbReference>
<dbReference type="Pfam" id="PF00126">
    <property type="entry name" value="HTH_1"/>
    <property type="match status" value="1"/>
</dbReference>
<reference evidence="5 6" key="1">
    <citation type="submission" date="2016-10" db="EMBL/GenBank/DDBJ databases">
        <authorList>
            <person name="de Groot N.N."/>
        </authorList>
    </citation>
    <scope>NUCLEOTIDE SEQUENCE [LARGE SCALE GENOMIC DNA]</scope>
    <source>
        <strain evidence="5 6">CGMCC 4.5506</strain>
    </source>
</reference>
<dbReference type="KEGG" id="pmad:BAY61_13340"/>
<dbReference type="STRING" id="530584.SAMN05421630_1011052"/>
<evidence type="ECO:0000256" key="4">
    <source>
        <dbReference type="ARBA" id="ARBA00023163"/>
    </source>
</evidence>
<dbReference type="SUPFAM" id="SSF53850">
    <property type="entry name" value="Periplasmic binding protein-like II"/>
    <property type="match status" value="1"/>
</dbReference>
<evidence type="ECO:0000256" key="1">
    <source>
        <dbReference type="ARBA" id="ARBA00009437"/>
    </source>
</evidence>
<evidence type="ECO:0000313" key="5">
    <source>
        <dbReference type="EMBL" id="SDC26635.1"/>
    </source>
</evidence>
<dbReference type="PRINTS" id="PR00039">
    <property type="entry name" value="HTHLYSR"/>
</dbReference>
<dbReference type="FunFam" id="1.10.10.10:FF:000001">
    <property type="entry name" value="LysR family transcriptional regulator"/>
    <property type="match status" value="1"/>
</dbReference>
<sequence>MSELPDLRVLRSFVVIAEERSITRAAARLHISQQSLSTQMRILEARVGAALLERSSRGVTLTAVGEVLLREAVPLLGSARRAMDTVVRSARGDNLELRVGFLSSLANEVMPPVVNVFAQRHPAVELNTEDLPIAELVAGVRGGTLDAAITRPPLVEDLNSDLLGSEGVVIALPDGHRLANNQTLRLADLANERWVMTPRTSWPPWHRQYDADFAAAGYRPHIDRRGTTPQGLLALVAAGVGITRLAASAQTLRTGGVRFVPLEGERAAIVLLTRPGPASPALGPFRAAVLDALTQSLAGFALA</sequence>
<dbReference type="Gene3D" id="1.10.10.10">
    <property type="entry name" value="Winged helix-like DNA-binding domain superfamily/Winged helix DNA-binding domain"/>
    <property type="match status" value="1"/>
</dbReference>
<gene>
    <name evidence="5" type="ORF">SAMN05421630_1011052</name>
</gene>
<protein>
    <submittedName>
        <fullName evidence="5">DNA-binding transcriptional regulator, LysR family</fullName>
    </submittedName>
</protein>
<keyword evidence="3 5" id="KW-0238">DNA-binding</keyword>